<gene>
    <name evidence="2" type="ORF">GCM10010124_09880</name>
</gene>
<keyword evidence="3" id="KW-1185">Reference proteome</keyword>
<keyword evidence="1" id="KW-0472">Membrane</keyword>
<dbReference type="RefSeq" id="WP_189112957.1">
    <property type="nucleotide sequence ID" value="NZ_BMQC01000002.1"/>
</dbReference>
<reference evidence="2" key="1">
    <citation type="journal article" date="2014" name="Int. J. Syst. Evol. Microbiol.">
        <title>Complete genome sequence of Corynebacterium casei LMG S-19264T (=DSM 44701T), isolated from a smear-ripened cheese.</title>
        <authorList>
            <consortium name="US DOE Joint Genome Institute (JGI-PGF)"/>
            <person name="Walter F."/>
            <person name="Albersmeier A."/>
            <person name="Kalinowski J."/>
            <person name="Ruckert C."/>
        </authorList>
    </citation>
    <scope>NUCLEOTIDE SEQUENCE</scope>
    <source>
        <strain evidence="2">JCM 3091</strain>
    </source>
</reference>
<sequence length="95" mass="10608">MKDNVPAWPEVVMGIGFGLGFLVLLTIVLVVSIRAFTQTKQASAALARDDAYRRLAEQYDAHLTRAATAERDMRDELAFIRSRVEAVETLLRSVD</sequence>
<keyword evidence="1" id="KW-1133">Transmembrane helix</keyword>
<dbReference type="Proteomes" id="UP000662200">
    <property type="component" value="Unassembled WGS sequence"/>
</dbReference>
<organism evidence="2 3">
    <name type="scientific">Pilimelia terevasa</name>
    <dbReference type="NCBI Taxonomy" id="53372"/>
    <lineage>
        <taxon>Bacteria</taxon>
        <taxon>Bacillati</taxon>
        <taxon>Actinomycetota</taxon>
        <taxon>Actinomycetes</taxon>
        <taxon>Micromonosporales</taxon>
        <taxon>Micromonosporaceae</taxon>
        <taxon>Pilimelia</taxon>
    </lineage>
</organism>
<protein>
    <recommendedName>
        <fullName evidence="4">Secreted protein</fullName>
    </recommendedName>
</protein>
<name>A0A8J3FF88_9ACTN</name>
<evidence type="ECO:0008006" key="4">
    <source>
        <dbReference type="Google" id="ProtNLM"/>
    </source>
</evidence>
<comment type="caution">
    <text evidence="2">The sequence shown here is derived from an EMBL/GenBank/DDBJ whole genome shotgun (WGS) entry which is preliminary data.</text>
</comment>
<feature type="transmembrane region" description="Helical" evidence="1">
    <location>
        <begin position="12"/>
        <end position="33"/>
    </location>
</feature>
<keyword evidence="1" id="KW-0812">Transmembrane</keyword>
<evidence type="ECO:0000313" key="2">
    <source>
        <dbReference type="EMBL" id="GGK19304.1"/>
    </source>
</evidence>
<evidence type="ECO:0000313" key="3">
    <source>
        <dbReference type="Proteomes" id="UP000662200"/>
    </source>
</evidence>
<accession>A0A8J3FF88</accession>
<evidence type="ECO:0000256" key="1">
    <source>
        <dbReference type="SAM" id="Phobius"/>
    </source>
</evidence>
<reference evidence="2" key="2">
    <citation type="submission" date="2020-09" db="EMBL/GenBank/DDBJ databases">
        <authorList>
            <person name="Sun Q."/>
            <person name="Ohkuma M."/>
        </authorList>
    </citation>
    <scope>NUCLEOTIDE SEQUENCE</scope>
    <source>
        <strain evidence="2">JCM 3091</strain>
    </source>
</reference>
<dbReference type="AlphaFoldDB" id="A0A8J3FF88"/>
<proteinExistence type="predicted"/>
<dbReference type="EMBL" id="BMQC01000002">
    <property type="protein sequence ID" value="GGK19304.1"/>
    <property type="molecule type" value="Genomic_DNA"/>
</dbReference>